<keyword evidence="1" id="KW-0472">Membrane</keyword>
<protein>
    <submittedName>
        <fullName evidence="2">Sporulation protein YunB</fullName>
    </submittedName>
</protein>
<evidence type="ECO:0000313" key="3">
    <source>
        <dbReference type="Proteomes" id="UP000198558"/>
    </source>
</evidence>
<dbReference type="AlphaFoldDB" id="A0A1I0DXM6"/>
<reference evidence="3" key="1">
    <citation type="submission" date="2016-10" db="EMBL/GenBank/DDBJ databases">
        <authorList>
            <person name="Varghese N."/>
            <person name="Submissions S."/>
        </authorList>
    </citation>
    <scope>NUCLEOTIDE SEQUENCE [LARGE SCALE GENOMIC DNA]</scope>
    <source>
        <strain evidence="3">DSM 1551</strain>
    </source>
</reference>
<evidence type="ECO:0000256" key="1">
    <source>
        <dbReference type="SAM" id="Phobius"/>
    </source>
</evidence>
<dbReference type="PIRSF" id="PIRSF021383">
    <property type="entry name" value="YunB"/>
    <property type="match status" value="1"/>
</dbReference>
<name>A0A1I0DXM6_9FIRM</name>
<organism evidence="2 3">
    <name type="scientific">Thomasclavelia cocleata</name>
    <dbReference type="NCBI Taxonomy" id="69824"/>
    <lineage>
        <taxon>Bacteria</taxon>
        <taxon>Bacillati</taxon>
        <taxon>Bacillota</taxon>
        <taxon>Erysipelotrichia</taxon>
        <taxon>Erysipelotrichales</taxon>
        <taxon>Coprobacillaceae</taxon>
        <taxon>Thomasclavelia</taxon>
    </lineage>
</organism>
<dbReference type="Proteomes" id="UP000198558">
    <property type="component" value="Unassembled WGS sequence"/>
</dbReference>
<proteinExistence type="predicted"/>
<keyword evidence="3" id="KW-1185">Reference proteome</keyword>
<dbReference type="NCBIfam" id="TIGR02832">
    <property type="entry name" value="spo_yunB"/>
    <property type="match status" value="1"/>
</dbReference>
<dbReference type="GeneID" id="78288064"/>
<dbReference type="OrthoDB" id="1641624at2"/>
<accession>A0A1I0DXM6</accession>
<feature type="transmembrane region" description="Helical" evidence="1">
    <location>
        <begin position="6"/>
        <end position="25"/>
    </location>
</feature>
<dbReference type="Pfam" id="PF09560">
    <property type="entry name" value="Spore_YunB"/>
    <property type="match status" value="1"/>
</dbReference>
<dbReference type="EMBL" id="FOIN01000008">
    <property type="protein sequence ID" value="SET37305.1"/>
    <property type="molecule type" value="Genomic_DNA"/>
</dbReference>
<evidence type="ECO:0000313" key="2">
    <source>
        <dbReference type="EMBL" id="SET37305.1"/>
    </source>
</evidence>
<dbReference type="RefSeq" id="WP_092353196.1">
    <property type="nucleotide sequence ID" value="NZ_FOIN01000008.1"/>
</dbReference>
<dbReference type="InterPro" id="IPR014197">
    <property type="entry name" value="Sporulation_prot_YunB"/>
</dbReference>
<sequence>MKKRYIIIIILVIFAIMIQLLSINVTPMLKKIADKEIDRFCQMVINNTPFPAKLDHQELIRINRNGNEISTINFNTNYASSIGAKIVNELDELFSSVEEGIYKKTDNSFYQRKLEKISKDGGVIASVPIGMLTDNPFLANLGPNIKIRYKTISAITSTVNKEIKSYGVNHVMVSLTLTIKIKMMVLLPFYNEEFNKSYEYPLIIEIIEGEVPNWYQN</sequence>
<keyword evidence="1" id="KW-1133">Transmembrane helix</keyword>
<gene>
    <name evidence="2" type="ORF">SAMN04489758_10862</name>
</gene>
<keyword evidence="1" id="KW-0812">Transmembrane</keyword>